<evidence type="ECO:0000313" key="3">
    <source>
        <dbReference type="Proteomes" id="UP000286134"/>
    </source>
</evidence>
<accession>A0A420I3Y7</accession>
<dbReference type="STRING" id="212602.A0A420I3Y7"/>
<feature type="compositionally biased region" description="Low complexity" evidence="1">
    <location>
        <begin position="8"/>
        <end position="20"/>
    </location>
</feature>
<evidence type="ECO:0000313" key="2">
    <source>
        <dbReference type="EMBL" id="RKF64428.1"/>
    </source>
</evidence>
<keyword evidence="3" id="KW-1185">Reference proteome</keyword>
<dbReference type="EMBL" id="MCFK01001908">
    <property type="protein sequence ID" value="RKF64428.1"/>
    <property type="molecule type" value="Genomic_DNA"/>
</dbReference>
<feature type="region of interest" description="Disordered" evidence="1">
    <location>
        <begin position="1"/>
        <end position="20"/>
    </location>
</feature>
<dbReference type="AlphaFoldDB" id="A0A420I3Y7"/>
<reference evidence="2 3" key="1">
    <citation type="journal article" date="2018" name="BMC Genomics">
        <title>Comparative genome analyses reveal sequence features reflecting distinct modes of host-adaptation between dicot and monocot powdery mildew.</title>
        <authorList>
            <person name="Wu Y."/>
            <person name="Ma X."/>
            <person name="Pan Z."/>
            <person name="Kale S.D."/>
            <person name="Song Y."/>
            <person name="King H."/>
            <person name="Zhang Q."/>
            <person name="Presley C."/>
            <person name="Deng X."/>
            <person name="Wei C.I."/>
            <person name="Xiao S."/>
        </authorList>
    </citation>
    <scope>NUCLEOTIDE SEQUENCE [LARGE SCALE GENOMIC DNA]</scope>
    <source>
        <strain evidence="2">UMSG2</strain>
    </source>
</reference>
<evidence type="ECO:0000256" key="1">
    <source>
        <dbReference type="SAM" id="MobiDB-lite"/>
    </source>
</evidence>
<feature type="region of interest" description="Disordered" evidence="1">
    <location>
        <begin position="32"/>
        <end position="57"/>
    </location>
</feature>
<dbReference type="OrthoDB" id="5152741at2759"/>
<gene>
    <name evidence="2" type="ORF">OnM2_019050</name>
</gene>
<name>A0A420I3Y7_9PEZI</name>
<comment type="caution">
    <text evidence="2">The sequence shown here is derived from an EMBL/GenBank/DDBJ whole genome shotgun (WGS) entry which is preliminary data.</text>
</comment>
<dbReference type="Proteomes" id="UP000286134">
    <property type="component" value="Unassembled WGS sequence"/>
</dbReference>
<protein>
    <submittedName>
        <fullName evidence="2">Putative eka-like protein</fullName>
    </submittedName>
</protein>
<sequence length="169" mass="19278">MKIDVPDSPSSSYSSVSNSDSFHSILQCPALTGPTQVPMANREPMDQDSPEAQKRKEVVWPSWSGTSESFGFYLARLKAKIEEDLNMLGPNRAICLSVIETLPETKQYLVGHWFERGGDDGKFRCEDLLNHFRDQFEDRELKMAACQSLTKMRQGSQQYFRDFLRKTGT</sequence>
<organism evidence="2 3">
    <name type="scientific">Erysiphe neolycopersici</name>
    <dbReference type="NCBI Taxonomy" id="212602"/>
    <lineage>
        <taxon>Eukaryota</taxon>
        <taxon>Fungi</taxon>
        <taxon>Dikarya</taxon>
        <taxon>Ascomycota</taxon>
        <taxon>Pezizomycotina</taxon>
        <taxon>Leotiomycetes</taxon>
        <taxon>Erysiphales</taxon>
        <taxon>Erysiphaceae</taxon>
        <taxon>Erysiphe</taxon>
    </lineage>
</organism>
<proteinExistence type="predicted"/>